<comment type="caution">
    <text evidence="1">The sequence shown here is derived from an EMBL/GenBank/DDBJ whole genome shotgun (WGS) entry which is preliminary data.</text>
</comment>
<gene>
    <name evidence="1" type="ORF">OUZ56_004022</name>
</gene>
<accession>A0ABQ9YNI6</accession>
<proteinExistence type="predicted"/>
<reference evidence="1 2" key="1">
    <citation type="journal article" date="2023" name="Nucleic Acids Res.">
        <title>The hologenome of Daphnia magna reveals possible DNA methylation and microbiome-mediated evolution of the host genome.</title>
        <authorList>
            <person name="Chaturvedi A."/>
            <person name="Li X."/>
            <person name="Dhandapani V."/>
            <person name="Marshall H."/>
            <person name="Kissane S."/>
            <person name="Cuenca-Cambronero M."/>
            <person name="Asole G."/>
            <person name="Calvet F."/>
            <person name="Ruiz-Romero M."/>
            <person name="Marangio P."/>
            <person name="Guigo R."/>
            <person name="Rago D."/>
            <person name="Mirbahai L."/>
            <person name="Eastwood N."/>
            <person name="Colbourne J.K."/>
            <person name="Zhou J."/>
            <person name="Mallon E."/>
            <person name="Orsini L."/>
        </authorList>
    </citation>
    <scope>NUCLEOTIDE SEQUENCE [LARGE SCALE GENOMIC DNA]</scope>
    <source>
        <strain evidence="1">LRV0_1</strain>
    </source>
</reference>
<evidence type="ECO:0000313" key="1">
    <source>
        <dbReference type="EMBL" id="KAK4002176.1"/>
    </source>
</evidence>
<evidence type="ECO:0000313" key="2">
    <source>
        <dbReference type="Proteomes" id="UP001234178"/>
    </source>
</evidence>
<protein>
    <submittedName>
        <fullName evidence="1">Uncharacterized protein</fullName>
    </submittedName>
</protein>
<sequence length="170" mass="18759">MTSGHANKMLQTIVYLCFKNDDDFNDTDTSFPNAKGCDYIQARPNNPSVRLDERVTRSNTDANQKGKRTVLILSIHPSSCRMCKPKGGKLDAVRGMQGGSHSSHTRRTESSVSFVSLLEKKELVSKLTIYLLGMVMGFADTDKVVIKLGISGPSKMKNERSVRSAIVYAL</sequence>
<dbReference type="EMBL" id="JAOYFB010000001">
    <property type="protein sequence ID" value="KAK4002176.1"/>
    <property type="molecule type" value="Genomic_DNA"/>
</dbReference>
<keyword evidence="2" id="KW-1185">Reference proteome</keyword>
<name>A0ABQ9YNI6_9CRUS</name>
<organism evidence="1 2">
    <name type="scientific">Daphnia magna</name>
    <dbReference type="NCBI Taxonomy" id="35525"/>
    <lineage>
        <taxon>Eukaryota</taxon>
        <taxon>Metazoa</taxon>
        <taxon>Ecdysozoa</taxon>
        <taxon>Arthropoda</taxon>
        <taxon>Crustacea</taxon>
        <taxon>Branchiopoda</taxon>
        <taxon>Diplostraca</taxon>
        <taxon>Cladocera</taxon>
        <taxon>Anomopoda</taxon>
        <taxon>Daphniidae</taxon>
        <taxon>Daphnia</taxon>
    </lineage>
</organism>
<dbReference type="Proteomes" id="UP001234178">
    <property type="component" value="Unassembled WGS sequence"/>
</dbReference>